<gene>
    <name evidence="1" type="ordered locus">Os01g0930950</name>
    <name evidence="1" type="ORF">OSNPB_010930950</name>
</gene>
<dbReference type="InParanoid" id="A0A0P0VCB8"/>
<dbReference type="Gene3D" id="3.40.50.720">
    <property type="entry name" value="NAD(P)-binding Rossmann-like Domain"/>
    <property type="match status" value="1"/>
</dbReference>
<dbReference type="STRING" id="39947.A0A0P0VCB8"/>
<dbReference type="Gramene" id="Os01t0930950-00">
    <property type="protein sequence ID" value="Os01t0930950-00"/>
    <property type="gene ID" value="Os01g0930950"/>
</dbReference>
<dbReference type="AlphaFoldDB" id="A0A0P0VCB8"/>
<evidence type="ECO:0000313" key="1">
    <source>
        <dbReference type="EMBL" id="BAS76036.1"/>
    </source>
</evidence>
<dbReference type="EMBL" id="AP014957">
    <property type="protein sequence ID" value="BAS76036.1"/>
    <property type="molecule type" value="Genomic_DNA"/>
</dbReference>
<accession>A0A0P0VCB8</accession>
<reference evidence="1 2" key="2">
    <citation type="journal article" date="2013" name="Plant Cell Physiol.">
        <title>Rice Annotation Project Database (RAP-DB): an integrative and interactive database for rice genomics.</title>
        <authorList>
            <person name="Sakai H."/>
            <person name="Lee S.S."/>
            <person name="Tanaka T."/>
            <person name="Numa H."/>
            <person name="Kim J."/>
            <person name="Kawahara Y."/>
            <person name="Wakimoto H."/>
            <person name="Yang C.C."/>
            <person name="Iwamoto M."/>
            <person name="Abe T."/>
            <person name="Yamada Y."/>
            <person name="Muto A."/>
            <person name="Inokuchi H."/>
            <person name="Ikemura T."/>
            <person name="Matsumoto T."/>
            <person name="Sasaki T."/>
            <person name="Itoh T."/>
        </authorList>
    </citation>
    <scope>NUCLEOTIDE SEQUENCE [LARGE SCALE GENOMIC DNA]</scope>
    <source>
        <strain evidence="2">cv. Nipponbare</strain>
    </source>
</reference>
<evidence type="ECO:0000313" key="2">
    <source>
        <dbReference type="Proteomes" id="UP000059680"/>
    </source>
</evidence>
<dbReference type="PaxDb" id="39947-A0A0P0VCB8"/>
<keyword evidence="2" id="KW-1185">Reference proteome</keyword>
<sequence>MSTTRFSDCTSESVLSRGRLEERRGRRRKGSSVSYLEKEACLGWALCVQEEDRIYFGALELEHKSRMAAASRARRWSLAGKTALVTGGTKGIGYVPTFLYEIMCATRC</sequence>
<proteinExistence type="predicted"/>
<reference evidence="1 2" key="3">
    <citation type="journal article" date="2013" name="Rice">
        <title>Improvement of the Oryza sativa Nipponbare reference genome using next generation sequence and optical map data.</title>
        <authorList>
            <person name="Kawahara Y."/>
            <person name="de la Bastide M."/>
            <person name="Hamilton J.P."/>
            <person name="Kanamori H."/>
            <person name="McCombie W.R."/>
            <person name="Ouyang S."/>
            <person name="Schwartz D.C."/>
            <person name="Tanaka T."/>
            <person name="Wu J."/>
            <person name="Zhou S."/>
            <person name="Childs K.L."/>
            <person name="Davidson R.M."/>
            <person name="Lin H."/>
            <person name="Quesada-Ocampo L."/>
            <person name="Vaillancourt B."/>
            <person name="Sakai H."/>
            <person name="Lee S.S."/>
            <person name="Kim J."/>
            <person name="Numa H."/>
            <person name="Itoh T."/>
            <person name="Buell C.R."/>
            <person name="Matsumoto T."/>
        </authorList>
    </citation>
    <scope>NUCLEOTIDE SEQUENCE [LARGE SCALE GENOMIC DNA]</scope>
    <source>
        <strain evidence="2">cv. Nipponbare</strain>
    </source>
</reference>
<name>A0A0P0VCB8_ORYSJ</name>
<organism evidence="1 2">
    <name type="scientific">Oryza sativa subsp. japonica</name>
    <name type="common">Rice</name>
    <dbReference type="NCBI Taxonomy" id="39947"/>
    <lineage>
        <taxon>Eukaryota</taxon>
        <taxon>Viridiplantae</taxon>
        <taxon>Streptophyta</taxon>
        <taxon>Embryophyta</taxon>
        <taxon>Tracheophyta</taxon>
        <taxon>Spermatophyta</taxon>
        <taxon>Magnoliopsida</taxon>
        <taxon>Liliopsida</taxon>
        <taxon>Poales</taxon>
        <taxon>Poaceae</taxon>
        <taxon>BOP clade</taxon>
        <taxon>Oryzoideae</taxon>
        <taxon>Oryzeae</taxon>
        <taxon>Oryzinae</taxon>
        <taxon>Oryza</taxon>
        <taxon>Oryza sativa</taxon>
    </lineage>
</organism>
<reference evidence="2" key="1">
    <citation type="journal article" date="2005" name="Nature">
        <title>The map-based sequence of the rice genome.</title>
        <authorList>
            <consortium name="International rice genome sequencing project (IRGSP)"/>
            <person name="Matsumoto T."/>
            <person name="Wu J."/>
            <person name="Kanamori H."/>
            <person name="Katayose Y."/>
            <person name="Fujisawa M."/>
            <person name="Namiki N."/>
            <person name="Mizuno H."/>
            <person name="Yamamoto K."/>
            <person name="Antonio B.A."/>
            <person name="Baba T."/>
            <person name="Sakata K."/>
            <person name="Nagamura Y."/>
            <person name="Aoki H."/>
            <person name="Arikawa K."/>
            <person name="Arita K."/>
            <person name="Bito T."/>
            <person name="Chiden Y."/>
            <person name="Fujitsuka N."/>
            <person name="Fukunaka R."/>
            <person name="Hamada M."/>
            <person name="Harada C."/>
            <person name="Hayashi A."/>
            <person name="Hijishita S."/>
            <person name="Honda M."/>
            <person name="Hosokawa S."/>
            <person name="Ichikawa Y."/>
            <person name="Idonuma A."/>
            <person name="Iijima M."/>
            <person name="Ikeda M."/>
            <person name="Ikeno M."/>
            <person name="Ito K."/>
            <person name="Ito S."/>
            <person name="Ito T."/>
            <person name="Ito Y."/>
            <person name="Ito Y."/>
            <person name="Iwabuchi A."/>
            <person name="Kamiya K."/>
            <person name="Karasawa W."/>
            <person name="Kurita K."/>
            <person name="Katagiri S."/>
            <person name="Kikuta A."/>
            <person name="Kobayashi H."/>
            <person name="Kobayashi N."/>
            <person name="Machita K."/>
            <person name="Maehara T."/>
            <person name="Masukawa M."/>
            <person name="Mizubayashi T."/>
            <person name="Mukai Y."/>
            <person name="Nagasaki H."/>
            <person name="Nagata Y."/>
            <person name="Naito S."/>
            <person name="Nakashima M."/>
            <person name="Nakama Y."/>
            <person name="Nakamichi Y."/>
            <person name="Nakamura M."/>
            <person name="Meguro A."/>
            <person name="Negishi M."/>
            <person name="Ohta I."/>
            <person name="Ohta T."/>
            <person name="Okamoto M."/>
            <person name="Ono N."/>
            <person name="Saji S."/>
            <person name="Sakaguchi M."/>
            <person name="Sakai K."/>
            <person name="Shibata M."/>
            <person name="Shimokawa T."/>
            <person name="Song J."/>
            <person name="Takazaki Y."/>
            <person name="Terasawa K."/>
            <person name="Tsugane M."/>
            <person name="Tsuji K."/>
            <person name="Ueda S."/>
            <person name="Waki K."/>
            <person name="Yamagata H."/>
            <person name="Yamamoto M."/>
            <person name="Yamamoto S."/>
            <person name="Yamane H."/>
            <person name="Yoshiki S."/>
            <person name="Yoshihara R."/>
            <person name="Yukawa K."/>
            <person name="Zhong H."/>
            <person name="Yano M."/>
            <person name="Yuan Q."/>
            <person name="Ouyang S."/>
            <person name="Liu J."/>
            <person name="Jones K.M."/>
            <person name="Gansberger K."/>
            <person name="Moffat K."/>
            <person name="Hill J."/>
            <person name="Bera J."/>
            <person name="Fadrosh D."/>
            <person name="Jin S."/>
            <person name="Johri S."/>
            <person name="Kim M."/>
            <person name="Overton L."/>
            <person name="Reardon M."/>
            <person name="Tsitrin T."/>
            <person name="Vuong H."/>
            <person name="Weaver B."/>
            <person name="Ciecko A."/>
            <person name="Tallon L."/>
            <person name="Jackson J."/>
            <person name="Pai G."/>
            <person name="Aken S.V."/>
            <person name="Utterback T."/>
            <person name="Reidmuller S."/>
            <person name="Feldblyum T."/>
            <person name="Hsiao J."/>
            <person name="Zismann V."/>
            <person name="Iobst S."/>
            <person name="de Vazeille A.R."/>
            <person name="Buell C.R."/>
            <person name="Ying K."/>
            <person name="Li Y."/>
            <person name="Lu T."/>
            <person name="Huang Y."/>
            <person name="Zhao Q."/>
            <person name="Feng Q."/>
            <person name="Zhang L."/>
            <person name="Zhu J."/>
            <person name="Weng Q."/>
            <person name="Mu J."/>
            <person name="Lu Y."/>
            <person name="Fan D."/>
            <person name="Liu Y."/>
            <person name="Guan J."/>
            <person name="Zhang Y."/>
            <person name="Yu S."/>
            <person name="Liu X."/>
            <person name="Zhang Y."/>
            <person name="Hong G."/>
            <person name="Han B."/>
            <person name="Choisne N."/>
            <person name="Demange N."/>
            <person name="Orjeda G."/>
            <person name="Samain S."/>
            <person name="Cattolico L."/>
            <person name="Pelletier E."/>
            <person name="Couloux A."/>
            <person name="Segurens B."/>
            <person name="Wincker P."/>
            <person name="D'Hont A."/>
            <person name="Scarpelli C."/>
            <person name="Weissenbach J."/>
            <person name="Salanoubat M."/>
            <person name="Quetier F."/>
            <person name="Yu Y."/>
            <person name="Kim H.R."/>
            <person name="Rambo T."/>
            <person name="Currie J."/>
            <person name="Collura K."/>
            <person name="Luo M."/>
            <person name="Yang T."/>
            <person name="Ammiraju J.S.S."/>
            <person name="Engler F."/>
            <person name="Soderlund C."/>
            <person name="Wing R.A."/>
            <person name="Palmer L.E."/>
            <person name="de la Bastide M."/>
            <person name="Spiegel L."/>
            <person name="Nascimento L."/>
            <person name="Zutavern T."/>
            <person name="O'Shaughnessy A."/>
            <person name="Dike S."/>
            <person name="Dedhia N."/>
            <person name="Preston R."/>
            <person name="Balija V."/>
            <person name="McCombie W.R."/>
            <person name="Chow T."/>
            <person name="Chen H."/>
            <person name="Chung M."/>
            <person name="Chen C."/>
            <person name="Shaw J."/>
            <person name="Wu H."/>
            <person name="Hsiao K."/>
            <person name="Chao Y."/>
            <person name="Chu M."/>
            <person name="Cheng C."/>
            <person name="Hour A."/>
            <person name="Lee P."/>
            <person name="Lin S."/>
            <person name="Lin Y."/>
            <person name="Liou J."/>
            <person name="Liu S."/>
            <person name="Hsing Y."/>
            <person name="Raghuvanshi S."/>
            <person name="Mohanty A."/>
            <person name="Bharti A.K."/>
            <person name="Gaur A."/>
            <person name="Gupta V."/>
            <person name="Kumar D."/>
            <person name="Ravi V."/>
            <person name="Vij S."/>
            <person name="Kapur A."/>
            <person name="Khurana P."/>
            <person name="Khurana P."/>
            <person name="Khurana J.P."/>
            <person name="Tyagi A.K."/>
            <person name="Gaikwad K."/>
            <person name="Singh A."/>
            <person name="Dalal V."/>
            <person name="Srivastava S."/>
            <person name="Dixit A."/>
            <person name="Pal A.K."/>
            <person name="Ghazi I.A."/>
            <person name="Yadav M."/>
            <person name="Pandit A."/>
            <person name="Bhargava A."/>
            <person name="Sureshbabu K."/>
            <person name="Batra K."/>
            <person name="Sharma T.R."/>
            <person name="Mohapatra T."/>
            <person name="Singh N.K."/>
            <person name="Messing J."/>
            <person name="Nelson A.B."/>
            <person name="Fuks G."/>
            <person name="Kavchok S."/>
            <person name="Keizer G."/>
            <person name="Linton E."/>
            <person name="Llaca V."/>
            <person name="Song R."/>
            <person name="Tanyolac B."/>
            <person name="Young S."/>
            <person name="Ho-Il K."/>
            <person name="Hahn J.H."/>
            <person name="Sangsakoo G."/>
            <person name="Vanavichit A."/>
            <person name="de Mattos Luiz.A.T."/>
            <person name="Zimmer P.D."/>
            <person name="Malone G."/>
            <person name="Dellagostin O."/>
            <person name="de Oliveira A.C."/>
            <person name="Bevan M."/>
            <person name="Bancroft I."/>
            <person name="Minx P."/>
            <person name="Cordum H."/>
            <person name="Wilson R."/>
            <person name="Cheng Z."/>
            <person name="Jin W."/>
            <person name="Jiang J."/>
            <person name="Leong S.A."/>
            <person name="Iwama H."/>
            <person name="Gojobori T."/>
            <person name="Itoh T."/>
            <person name="Niimura Y."/>
            <person name="Fujii Y."/>
            <person name="Habara T."/>
            <person name="Sakai H."/>
            <person name="Sato Y."/>
            <person name="Wilson G."/>
            <person name="Kumar K."/>
            <person name="McCouch S."/>
            <person name="Juretic N."/>
            <person name="Hoen D."/>
            <person name="Wright S."/>
            <person name="Bruskiewich R."/>
            <person name="Bureau T."/>
            <person name="Miyao A."/>
            <person name="Hirochika H."/>
            <person name="Nishikawa T."/>
            <person name="Kadowaki K."/>
            <person name="Sugiura M."/>
            <person name="Burr B."/>
            <person name="Sasaki T."/>
        </authorList>
    </citation>
    <scope>NUCLEOTIDE SEQUENCE [LARGE SCALE GENOMIC DNA]</scope>
    <source>
        <strain evidence="2">cv. Nipponbare</strain>
    </source>
</reference>
<protein>
    <submittedName>
        <fullName evidence="1">Os01g0930950 protein</fullName>
    </submittedName>
</protein>
<dbReference type="Proteomes" id="UP000059680">
    <property type="component" value="Chromosome 1"/>
</dbReference>